<protein>
    <recommendedName>
        <fullName evidence="3">Secretion system C-terminal sorting domain-containing protein</fullName>
    </recommendedName>
</protein>
<accession>A0A257LVK2</accession>
<gene>
    <name evidence="1" type="ORF">CGW93_03020</name>
</gene>
<dbReference type="AlphaFoldDB" id="A0A257LVK2"/>
<sequence length="463" mass="52861">MVILKFLMAITIQWSPPETMPLGVLMGVSYLAVDSNGVLFCAVDTSCRTNAYLLKYDGDTWSLYNITNETGEGNGCWQGIEVDSMNRLHGLWTDLFCWKHCIFCDDSVVKIDTIPGSIGRGGGYADITVFRNKVFVCFNDLNWNMFLSVFDGDSWHTIEAPYQNVANPQIGCDTAGRLHIVWTDKIAEVLKYTVYDGEWHDPVSLSPGHPDTGRVWGPAVEMKVDRLGRVHVIWHERLPRRITEYWYGCYADDRFYKKFLIREKTSGGEVGNIRIDKFNNPIIVQDQAFVSPDEIDSLWLFYYDGVTWSRELVKAEDTAANCMVLAVPRMVLYDSVIHITVGECGVDYYYTRYIKGIMISYGISEEREKSQHLNIYPTLMLDKLDAFLPYRLSKVEVAILNLCGQPILQRTFMEGLDSFSIVYSANGTFIPTGCYFLMLKTENGNTFCKKFILLKSGKYEIIK</sequence>
<evidence type="ECO:0000313" key="2">
    <source>
        <dbReference type="Proteomes" id="UP000216312"/>
    </source>
</evidence>
<organism evidence="1 2">
    <name type="scientific">candidate division WOR-3 bacterium 4484_18</name>
    <dbReference type="NCBI Taxonomy" id="2020626"/>
    <lineage>
        <taxon>Bacteria</taxon>
        <taxon>Bacteria division WOR-3</taxon>
    </lineage>
</organism>
<evidence type="ECO:0008006" key="3">
    <source>
        <dbReference type="Google" id="ProtNLM"/>
    </source>
</evidence>
<evidence type="ECO:0000313" key="1">
    <source>
        <dbReference type="EMBL" id="OYV02976.1"/>
    </source>
</evidence>
<dbReference type="SUPFAM" id="SSF89372">
    <property type="entry name" value="Fucose-specific lectin"/>
    <property type="match status" value="1"/>
</dbReference>
<name>A0A257LVK2_UNCW3</name>
<reference evidence="2" key="1">
    <citation type="submission" date="2017-07" db="EMBL/GenBank/DDBJ databases">
        <title>Novel pathways for hydrocarbon cycling and metabolic interdependencies in hydrothermal sediment communities.</title>
        <authorList>
            <person name="Dombrowski N."/>
            <person name="Seitz K."/>
            <person name="Teske A."/>
            <person name="Baker B."/>
        </authorList>
    </citation>
    <scope>NUCLEOTIDE SEQUENCE [LARGE SCALE GENOMIC DNA]</scope>
</reference>
<dbReference type="Proteomes" id="UP000216312">
    <property type="component" value="Unassembled WGS sequence"/>
</dbReference>
<dbReference type="EMBL" id="NMUJ01000032">
    <property type="protein sequence ID" value="OYV02976.1"/>
    <property type="molecule type" value="Genomic_DNA"/>
</dbReference>
<proteinExistence type="predicted"/>
<comment type="caution">
    <text evidence="1">The sequence shown here is derived from an EMBL/GenBank/DDBJ whole genome shotgun (WGS) entry which is preliminary data.</text>
</comment>